<dbReference type="GO" id="GO:0051537">
    <property type="term" value="F:2 iron, 2 sulfur cluster binding"/>
    <property type="evidence" value="ECO:0007669"/>
    <property type="project" value="UniProtKB-KW"/>
</dbReference>
<keyword evidence="3" id="KW-0150">Chloroplast</keyword>
<dbReference type="Pfam" id="PF00355">
    <property type="entry name" value="Rieske"/>
    <property type="match status" value="1"/>
</dbReference>
<evidence type="ECO:0000256" key="15">
    <source>
        <dbReference type="SAM" id="Phobius"/>
    </source>
</evidence>
<keyword evidence="18" id="KW-1185">Reference proteome</keyword>
<dbReference type="InterPro" id="IPR013626">
    <property type="entry name" value="PaO"/>
</dbReference>
<keyword evidence="7" id="KW-0479">Metal-binding</keyword>
<gene>
    <name evidence="17" type="ORF">CEUSTIGMA_g6579.t1</name>
</gene>
<keyword evidence="11" id="KW-0408">Iron</keyword>
<evidence type="ECO:0000256" key="6">
    <source>
        <dbReference type="ARBA" id="ARBA00022714"/>
    </source>
</evidence>
<dbReference type="GO" id="GO:0046872">
    <property type="term" value="F:metal ion binding"/>
    <property type="evidence" value="ECO:0007669"/>
    <property type="project" value="UniProtKB-KW"/>
</dbReference>
<dbReference type="SUPFAM" id="SSF55961">
    <property type="entry name" value="Bet v1-like"/>
    <property type="match status" value="1"/>
</dbReference>
<dbReference type="PANTHER" id="PTHR21266">
    <property type="entry name" value="IRON-SULFUR DOMAIN CONTAINING PROTEIN"/>
    <property type="match status" value="1"/>
</dbReference>
<keyword evidence="6" id="KW-0001">2Fe-2S</keyword>
<keyword evidence="4" id="KW-0934">Plastid</keyword>
<keyword evidence="8" id="KW-0809">Transit peptide</keyword>
<keyword evidence="10" id="KW-0560">Oxidoreductase</keyword>
<evidence type="ECO:0000256" key="13">
    <source>
        <dbReference type="ARBA" id="ARBA00023136"/>
    </source>
</evidence>
<evidence type="ECO:0000256" key="4">
    <source>
        <dbReference type="ARBA" id="ARBA00022640"/>
    </source>
</evidence>
<feature type="transmembrane region" description="Helical" evidence="15">
    <location>
        <begin position="573"/>
        <end position="596"/>
    </location>
</feature>
<sequence length="668" mass="73893">MIDSRTFNRRGSNLNSDISHRALLSSKSRRPIYFSRGHYFKTCHLRVRVRNQVTVSSTSWPSSIEESHASENIASTSSPAFKFSWLSHWYPLQVLDSTDASRPHAVEVLGKHLVLWRDNNKNWCCMEDACPHRLAPLSEGRVESDGTLQCSYHGWRFTSQGKCTEIPQSIDEKAKTVACSSSRSCALTYPVREDCGLIWVWPDSRPEAASLAARTPTPVSQGVVQRWNDPTKTKPSWYRRELSYSFDVLIENLADPSHLPFSHHKLTPALTRSKGVAMPFKEVVHVNASVTAPASEQISHQLPQYSFAHQAPLATFQFPSALSPSGYVSFTAPNTVVYQYDMGSTGQYTGTHLIAVPVGPGRSVAYTLSFYTLPEAKLGDVVQSLFSDRKKIIPLVYRLIFQSRPAYSSHLAMNKLFDQDGAFLNMQDRALGQRGRSSWMKEYYMPAASDGLVAVARRWMDHALQLPLRGSWDASLDPSTSLHNANHEGKGGIMTSQALSNGRSNTINSRLELETGVINSSDVSAASVITMSAEAASSPRQPKRQLQDRFSQHTQHCTVCLAALKSLEGRLTFARVAAAVQACMLLCLVPLLFVWYKVVAAGAAANSGPVALLSSGIGKLSLLGAFTTHPLSILCISVGFMLAMYVAFSTERQMKEFEYMDFSHADNH</sequence>
<evidence type="ECO:0000256" key="14">
    <source>
        <dbReference type="SAM" id="MobiDB-lite"/>
    </source>
</evidence>
<evidence type="ECO:0000256" key="5">
    <source>
        <dbReference type="ARBA" id="ARBA00022692"/>
    </source>
</evidence>
<dbReference type="InterPro" id="IPR017941">
    <property type="entry name" value="Rieske_2Fe-2S"/>
</dbReference>
<evidence type="ECO:0000313" key="17">
    <source>
        <dbReference type="EMBL" id="GAX79139.1"/>
    </source>
</evidence>
<accession>A0A250X887</accession>
<dbReference type="GO" id="GO:0010277">
    <property type="term" value="F:chlorophyllide a oxygenase activity"/>
    <property type="evidence" value="ECO:0007669"/>
    <property type="project" value="InterPro"/>
</dbReference>
<dbReference type="STRING" id="1157962.A0A250X887"/>
<organism evidence="17 18">
    <name type="scientific">Chlamydomonas eustigma</name>
    <dbReference type="NCBI Taxonomy" id="1157962"/>
    <lineage>
        <taxon>Eukaryota</taxon>
        <taxon>Viridiplantae</taxon>
        <taxon>Chlorophyta</taxon>
        <taxon>core chlorophytes</taxon>
        <taxon>Chlorophyceae</taxon>
        <taxon>CS clade</taxon>
        <taxon>Chlamydomonadales</taxon>
        <taxon>Chlamydomonadaceae</taxon>
        <taxon>Chlamydomonas</taxon>
    </lineage>
</organism>
<comment type="subcellular location">
    <subcellularLocation>
        <location evidence="2">Membrane</location>
    </subcellularLocation>
    <subcellularLocation>
        <location evidence="1">Plastid</location>
        <location evidence="1">Chloroplast</location>
    </subcellularLocation>
</comment>
<dbReference type="EMBL" id="BEGY01000039">
    <property type="protein sequence ID" value="GAX79139.1"/>
    <property type="molecule type" value="Genomic_DNA"/>
</dbReference>
<dbReference type="SUPFAM" id="SSF50022">
    <property type="entry name" value="ISP domain"/>
    <property type="match status" value="1"/>
</dbReference>
<evidence type="ECO:0000256" key="11">
    <source>
        <dbReference type="ARBA" id="ARBA00023004"/>
    </source>
</evidence>
<evidence type="ECO:0000256" key="10">
    <source>
        <dbReference type="ARBA" id="ARBA00023002"/>
    </source>
</evidence>
<evidence type="ECO:0000256" key="3">
    <source>
        <dbReference type="ARBA" id="ARBA00022528"/>
    </source>
</evidence>
<dbReference type="PROSITE" id="PS51296">
    <property type="entry name" value="RIESKE"/>
    <property type="match status" value="1"/>
</dbReference>
<reference evidence="17 18" key="1">
    <citation type="submission" date="2017-08" db="EMBL/GenBank/DDBJ databases">
        <title>Acidophilic green algal genome provides insights into adaptation to an acidic environment.</title>
        <authorList>
            <person name="Hirooka S."/>
            <person name="Hirose Y."/>
            <person name="Kanesaki Y."/>
            <person name="Higuchi S."/>
            <person name="Fujiwara T."/>
            <person name="Onuma R."/>
            <person name="Era A."/>
            <person name="Ohbayashi R."/>
            <person name="Uzuka A."/>
            <person name="Nozaki H."/>
            <person name="Yoshikawa H."/>
            <person name="Miyagishima S.Y."/>
        </authorList>
    </citation>
    <scope>NUCLEOTIDE SEQUENCE [LARGE SCALE GENOMIC DNA]</scope>
    <source>
        <strain evidence="17 18">NIES-2499</strain>
    </source>
</reference>
<keyword evidence="12" id="KW-0411">Iron-sulfur</keyword>
<evidence type="ECO:0000259" key="16">
    <source>
        <dbReference type="PROSITE" id="PS51296"/>
    </source>
</evidence>
<keyword evidence="5 15" id="KW-0812">Transmembrane</keyword>
<evidence type="ECO:0000256" key="7">
    <source>
        <dbReference type="ARBA" id="ARBA00022723"/>
    </source>
</evidence>
<comment type="caution">
    <text evidence="17">The sequence shown here is derived from an EMBL/GenBank/DDBJ whole genome shotgun (WGS) entry which is preliminary data.</text>
</comment>
<feature type="region of interest" description="Disordered" evidence="14">
    <location>
        <begin position="479"/>
        <end position="500"/>
    </location>
</feature>
<dbReference type="Gene3D" id="2.102.10.10">
    <property type="entry name" value="Rieske [2Fe-2S] iron-sulphur domain"/>
    <property type="match status" value="1"/>
</dbReference>
<dbReference type="Proteomes" id="UP000232323">
    <property type="component" value="Unassembled WGS sequence"/>
</dbReference>
<evidence type="ECO:0000256" key="8">
    <source>
        <dbReference type="ARBA" id="ARBA00022946"/>
    </source>
</evidence>
<protein>
    <recommendedName>
        <fullName evidence="16">Rieske domain-containing protein</fullName>
    </recommendedName>
</protein>
<feature type="transmembrane region" description="Helical" evidence="15">
    <location>
        <begin position="629"/>
        <end position="648"/>
    </location>
</feature>
<dbReference type="Pfam" id="PF08417">
    <property type="entry name" value="PaO"/>
    <property type="match status" value="1"/>
</dbReference>
<dbReference type="InterPro" id="IPR050584">
    <property type="entry name" value="Cholesterol_7-desaturase"/>
</dbReference>
<evidence type="ECO:0000256" key="12">
    <source>
        <dbReference type="ARBA" id="ARBA00023014"/>
    </source>
</evidence>
<evidence type="ECO:0000256" key="1">
    <source>
        <dbReference type="ARBA" id="ARBA00004229"/>
    </source>
</evidence>
<keyword evidence="9 15" id="KW-1133">Transmembrane helix</keyword>
<dbReference type="GO" id="GO:0016020">
    <property type="term" value="C:membrane"/>
    <property type="evidence" value="ECO:0007669"/>
    <property type="project" value="UniProtKB-SubCell"/>
</dbReference>
<name>A0A250X887_9CHLO</name>
<dbReference type="OrthoDB" id="426882at2759"/>
<dbReference type="PANTHER" id="PTHR21266:SF32">
    <property type="entry name" value="CHOLESTEROL 7-DESATURASE NVD"/>
    <property type="match status" value="1"/>
</dbReference>
<feature type="domain" description="Rieske" evidence="16">
    <location>
        <begin position="89"/>
        <end position="200"/>
    </location>
</feature>
<keyword evidence="13 15" id="KW-0472">Membrane</keyword>
<proteinExistence type="predicted"/>
<dbReference type="GO" id="GO:0009507">
    <property type="term" value="C:chloroplast"/>
    <property type="evidence" value="ECO:0007669"/>
    <property type="project" value="UniProtKB-SubCell"/>
</dbReference>
<dbReference type="InterPro" id="IPR036922">
    <property type="entry name" value="Rieske_2Fe-2S_sf"/>
</dbReference>
<evidence type="ECO:0000256" key="9">
    <source>
        <dbReference type="ARBA" id="ARBA00022989"/>
    </source>
</evidence>
<evidence type="ECO:0000313" key="18">
    <source>
        <dbReference type="Proteomes" id="UP000232323"/>
    </source>
</evidence>
<dbReference type="AlphaFoldDB" id="A0A250X887"/>
<evidence type="ECO:0000256" key="2">
    <source>
        <dbReference type="ARBA" id="ARBA00004370"/>
    </source>
</evidence>